<sequence>MSEIVEKAESFVSDLLQNRLDPRFLYHNLRHTQRVVKSTKELLNNHSLGDSEDEKLLLAAWFHDTGYSKGVDNHEKGSCEIAETFLKENGYDEVSIKDVSSWIMATERYHQPTKLQEEIIRDADASHFAQKSYWETTDYLKEELDKLDIAQYSNKEWRDANIKMFRDEHRFYTDYALENWQEGKERNLKQLIKEKKAEKEIAKKEALKAKYKSESPDRSVQTLYRATLKNHLKLSDIADTKANILLSVNAIIISLVLANLIPKLDNPSNTYLIYPTLIFIVFSVVSMVLSILATRPNVTSGKFTKKDVEQKKVNLLFFGNFHKMDLDDYEWALQELVKDKDYVYSSLTKDLYFLGLVLNKKYKILRITYNIFMVGMIVSVIAFGIAFRFFGPDRMTF</sequence>
<dbReference type="AlphaFoldDB" id="A0A4Q8QH83"/>
<dbReference type="InterPro" id="IPR006674">
    <property type="entry name" value="HD_domain"/>
</dbReference>
<evidence type="ECO:0000256" key="3">
    <source>
        <dbReference type="ARBA" id="ARBA00022692"/>
    </source>
</evidence>
<feature type="transmembrane region" description="Helical" evidence="9">
    <location>
        <begin position="242"/>
        <end position="261"/>
    </location>
</feature>
<name>A0A4Q8QH83_9FLAO</name>
<dbReference type="Proteomes" id="UP000291981">
    <property type="component" value="Unassembled WGS sequence"/>
</dbReference>
<keyword evidence="3 9" id="KW-0812">Transmembrane</keyword>
<dbReference type="GO" id="GO:0005886">
    <property type="term" value="C:plasma membrane"/>
    <property type="evidence" value="ECO:0007669"/>
    <property type="project" value="UniProtKB-SubCell"/>
</dbReference>
<evidence type="ECO:0000259" key="10">
    <source>
        <dbReference type="SMART" id="SM00471"/>
    </source>
</evidence>
<proteinExistence type="predicted"/>
<dbReference type="Gene3D" id="1.10.3210.10">
    <property type="entry name" value="Hypothetical protein af1432"/>
    <property type="match status" value="1"/>
</dbReference>
<dbReference type="Pfam" id="PF01966">
    <property type="entry name" value="HD"/>
    <property type="match status" value="1"/>
</dbReference>
<gene>
    <name evidence="11" type="ORF">EW142_15085</name>
</gene>
<evidence type="ECO:0000256" key="8">
    <source>
        <dbReference type="SAM" id="Coils"/>
    </source>
</evidence>
<dbReference type="CDD" id="cd00077">
    <property type="entry name" value="HDc"/>
    <property type="match status" value="1"/>
</dbReference>
<comment type="caution">
    <text evidence="11">The sequence shown here is derived from an EMBL/GenBank/DDBJ whole genome shotgun (WGS) entry which is preliminary data.</text>
</comment>
<dbReference type="Pfam" id="PF18967">
    <property type="entry name" value="PycTM"/>
    <property type="match status" value="1"/>
</dbReference>
<feature type="transmembrane region" description="Helical" evidence="9">
    <location>
        <begin position="273"/>
        <end position="293"/>
    </location>
</feature>
<dbReference type="PANTHER" id="PTHR21174:SF0">
    <property type="entry name" value="HD PHOSPHOHYDROLASE FAMILY PROTEIN-RELATED"/>
    <property type="match status" value="1"/>
</dbReference>
<reference evidence="11 12" key="1">
    <citation type="submission" date="2019-02" db="EMBL/GenBank/DDBJ databases">
        <title>Draft genome sequence of Muricauda sp. 176CP4-71.</title>
        <authorList>
            <person name="Park J.-S."/>
        </authorList>
    </citation>
    <scope>NUCLEOTIDE SEQUENCE [LARGE SCALE GENOMIC DNA]</scope>
    <source>
        <strain evidence="11 12">176CP4-71</strain>
    </source>
</reference>
<dbReference type="OrthoDB" id="5728337at2"/>
<evidence type="ECO:0000256" key="2">
    <source>
        <dbReference type="ARBA" id="ARBA00022475"/>
    </source>
</evidence>
<keyword evidence="6" id="KW-0051">Antiviral defense</keyword>
<keyword evidence="7 9" id="KW-0472">Membrane</keyword>
<evidence type="ECO:0000313" key="12">
    <source>
        <dbReference type="Proteomes" id="UP000291981"/>
    </source>
</evidence>
<accession>A0A4Q8QH83</accession>
<evidence type="ECO:0000256" key="5">
    <source>
        <dbReference type="ARBA" id="ARBA00022989"/>
    </source>
</evidence>
<dbReference type="EMBL" id="SGIU01000002">
    <property type="protein sequence ID" value="TAI47973.1"/>
    <property type="molecule type" value="Genomic_DNA"/>
</dbReference>
<dbReference type="SUPFAM" id="SSF109604">
    <property type="entry name" value="HD-domain/PDEase-like"/>
    <property type="match status" value="1"/>
</dbReference>
<keyword evidence="8" id="KW-0175">Coiled coil</keyword>
<keyword evidence="5 9" id="KW-1133">Transmembrane helix</keyword>
<evidence type="ECO:0000256" key="4">
    <source>
        <dbReference type="ARBA" id="ARBA00022741"/>
    </source>
</evidence>
<dbReference type="InterPro" id="IPR009218">
    <property type="entry name" value="HD_phosphohydro"/>
</dbReference>
<protein>
    <submittedName>
        <fullName evidence="11">HD domain-containing protein</fullName>
    </submittedName>
</protein>
<evidence type="ECO:0000256" key="7">
    <source>
        <dbReference type="ARBA" id="ARBA00023136"/>
    </source>
</evidence>
<keyword evidence="12" id="KW-1185">Reference proteome</keyword>
<evidence type="ECO:0000313" key="11">
    <source>
        <dbReference type="EMBL" id="TAI47973.1"/>
    </source>
</evidence>
<feature type="transmembrane region" description="Helical" evidence="9">
    <location>
        <begin position="367"/>
        <end position="390"/>
    </location>
</feature>
<dbReference type="InterPro" id="IPR043760">
    <property type="entry name" value="PycTM_dom"/>
</dbReference>
<dbReference type="RefSeq" id="WP_130615269.1">
    <property type="nucleotide sequence ID" value="NZ_SGIU01000002.1"/>
</dbReference>
<evidence type="ECO:0000256" key="1">
    <source>
        <dbReference type="ARBA" id="ARBA00004236"/>
    </source>
</evidence>
<feature type="domain" description="HD/PDEase" evidence="10">
    <location>
        <begin position="24"/>
        <end position="138"/>
    </location>
</feature>
<dbReference type="GO" id="GO:0051607">
    <property type="term" value="P:defense response to virus"/>
    <property type="evidence" value="ECO:0007669"/>
    <property type="project" value="UniProtKB-KW"/>
</dbReference>
<keyword evidence="4" id="KW-0547">Nucleotide-binding</keyword>
<dbReference type="InterPro" id="IPR003607">
    <property type="entry name" value="HD/PDEase_dom"/>
</dbReference>
<dbReference type="GO" id="GO:0000166">
    <property type="term" value="F:nucleotide binding"/>
    <property type="evidence" value="ECO:0007669"/>
    <property type="project" value="UniProtKB-KW"/>
</dbReference>
<evidence type="ECO:0000256" key="6">
    <source>
        <dbReference type="ARBA" id="ARBA00023118"/>
    </source>
</evidence>
<dbReference type="PANTHER" id="PTHR21174">
    <property type="match status" value="1"/>
</dbReference>
<organism evidence="11 12">
    <name type="scientific">Flagellimonas allohymeniacidonis</name>
    <dbReference type="NCBI Taxonomy" id="2517819"/>
    <lineage>
        <taxon>Bacteria</taxon>
        <taxon>Pseudomonadati</taxon>
        <taxon>Bacteroidota</taxon>
        <taxon>Flavobacteriia</taxon>
        <taxon>Flavobacteriales</taxon>
        <taxon>Flavobacteriaceae</taxon>
        <taxon>Flagellimonas</taxon>
    </lineage>
</organism>
<evidence type="ECO:0000256" key="9">
    <source>
        <dbReference type="SAM" id="Phobius"/>
    </source>
</evidence>
<keyword evidence="2" id="KW-1003">Cell membrane</keyword>
<feature type="coiled-coil region" evidence="8">
    <location>
        <begin position="181"/>
        <end position="214"/>
    </location>
</feature>
<comment type="subcellular location">
    <subcellularLocation>
        <location evidence="1">Cell membrane</location>
    </subcellularLocation>
</comment>
<dbReference type="SMART" id="SM00471">
    <property type="entry name" value="HDc"/>
    <property type="match status" value="1"/>
</dbReference>